<dbReference type="EMBL" id="CAJVQB010069612">
    <property type="protein sequence ID" value="CAG8842623.1"/>
    <property type="molecule type" value="Genomic_DNA"/>
</dbReference>
<feature type="non-terminal residue" evidence="1">
    <location>
        <position position="1"/>
    </location>
</feature>
<feature type="non-terminal residue" evidence="1">
    <location>
        <position position="49"/>
    </location>
</feature>
<comment type="caution">
    <text evidence="1">The sequence shown here is derived from an EMBL/GenBank/DDBJ whole genome shotgun (WGS) entry which is preliminary data.</text>
</comment>
<gene>
    <name evidence="1" type="ORF">GMARGA_LOCUS36086</name>
</gene>
<accession>A0ABN7WWY0</accession>
<protein>
    <submittedName>
        <fullName evidence="1">36944_t:CDS:1</fullName>
    </submittedName>
</protein>
<sequence length="49" mass="5599">GCNCGIVHNRVKAEMGFVEQTYEVVEYEKEIGDKKLNNEIKEKKVVDNA</sequence>
<organism evidence="1 2">
    <name type="scientific">Gigaspora margarita</name>
    <dbReference type="NCBI Taxonomy" id="4874"/>
    <lineage>
        <taxon>Eukaryota</taxon>
        <taxon>Fungi</taxon>
        <taxon>Fungi incertae sedis</taxon>
        <taxon>Mucoromycota</taxon>
        <taxon>Glomeromycotina</taxon>
        <taxon>Glomeromycetes</taxon>
        <taxon>Diversisporales</taxon>
        <taxon>Gigasporaceae</taxon>
        <taxon>Gigaspora</taxon>
    </lineage>
</organism>
<keyword evidence="2" id="KW-1185">Reference proteome</keyword>
<proteinExistence type="predicted"/>
<name>A0ABN7WWY0_GIGMA</name>
<reference evidence="1 2" key="1">
    <citation type="submission" date="2021-06" db="EMBL/GenBank/DDBJ databases">
        <authorList>
            <person name="Kallberg Y."/>
            <person name="Tangrot J."/>
            <person name="Rosling A."/>
        </authorList>
    </citation>
    <scope>NUCLEOTIDE SEQUENCE [LARGE SCALE GENOMIC DNA]</scope>
    <source>
        <strain evidence="1 2">120-4 pot B 10/14</strain>
    </source>
</reference>
<evidence type="ECO:0000313" key="2">
    <source>
        <dbReference type="Proteomes" id="UP000789901"/>
    </source>
</evidence>
<dbReference type="Proteomes" id="UP000789901">
    <property type="component" value="Unassembled WGS sequence"/>
</dbReference>
<evidence type="ECO:0000313" key="1">
    <source>
        <dbReference type="EMBL" id="CAG8842623.1"/>
    </source>
</evidence>